<dbReference type="NCBIfam" id="TIGR00762">
    <property type="entry name" value="DegV"/>
    <property type="match status" value="1"/>
</dbReference>
<dbReference type="AlphaFoldDB" id="A0A511N524"/>
<accession>A0A511N524</accession>
<dbReference type="InterPro" id="IPR003797">
    <property type="entry name" value="DegV"/>
</dbReference>
<keyword evidence="3" id="KW-1185">Reference proteome</keyword>
<gene>
    <name evidence="2" type="ORF">DC3_35800</name>
</gene>
<dbReference type="EMBL" id="BJXB01000016">
    <property type="protein sequence ID" value="GEM47945.1"/>
    <property type="molecule type" value="Genomic_DNA"/>
</dbReference>
<comment type="caution">
    <text evidence="2">The sequence shown here is derived from an EMBL/GenBank/DDBJ whole genome shotgun (WGS) entry which is preliminary data.</text>
</comment>
<evidence type="ECO:0000313" key="2">
    <source>
        <dbReference type="EMBL" id="GEM47945.1"/>
    </source>
</evidence>
<sequence>MLKVITDSTCDLLPEQVEAHHLSVVPLYVNFDGKLQKDRLEISTPDIFTGVKAGKKIPSTSQPSPEDFKGFYDNALMVADHVLSIHISSKMSGTAQSATLAAKEFEGRVTVFDSETVSVGLGMMAMRASDMAWMGSKREEILVALEQVRQKQSIMFTVDTLDYLRMNGRIGGAQALLGSLLNIKPVLGVKNGRVEAAGRVRGRPQAIKELQNHIAKYVQVNGPSRLCMIDTPGGEEEAQRMAEAVKATGVEVIGINPLGAVVATHAGPGTIGYGIEPIKL</sequence>
<dbReference type="Pfam" id="PF02645">
    <property type="entry name" value="DegV"/>
    <property type="match status" value="1"/>
</dbReference>
<proteinExistence type="predicted"/>
<dbReference type="InterPro" id="IPR043168">
    <property type="entry name" value="DegV_C"/>
</dbReference>
<dbReference type="GO" id="GO:0008289">
    <property type="term" value="F:lipid binding"/>
    <property type="evidence" value="ECO:0007669"/>
    <property type="project" value="UniProtKB-KW"/>
</dbReference>
<dbReference type="Gene3D" id="3.30.1180.10">
    <property type="match status" value="1"/>
</dbReference>
<name>A0A511N524_DEIC1</name>
<dbReference type="Proteomes" id="UP000321306">
    <property type="component" value="Unassembled WGS sequence"/>
</dbReference>
<keyword evidence="1" id="KW-0446">Lipid-binding</keyword>
<dbReference type="InterPro" id="IPR050270">
    <property type="entry name" value="DegV_domain_contain"/>
</dbReference>
<dbReference type="PROSITE" id="PS51482">
    <property type="entry name" value="DEGV"/>
    <property type="match status" value="1"/>
</dbReference>
<reference evidence="2 3" key="1">
    <citation type="submission" date="2019-07" db="EMBL/GenBank/DDBJ databases">
        <title>Whole genome shotgun sequence of Deinococcus cellulosilyticus NBRC 106333.</title>
        <authorList>
            <person name="Hosoyama A."/>
            <person name="Uohara A."/>
            <person name="Ohji S."/>
            <person name="Ichikawa N."/>
        </authorList>
    </citation>
    <scope>NUCLEOTIDE SEQUENCE [LARGE SCALE GENOMIC DNA]</scope>
    <source>
        <strain evidence="2 3">NBRC 106333</strain>
    </source>
</reference>
<dbReference type="SUPFAM" id="SSF82549">
    <property type="entry name" value="DAK1/DegV-like"/>
    <property type="match status" value="1"/>
</dbReference>
<dbReference type="RefSeq" id="WP_146886614.1">
    <property type="nucleotide sequence ID" value="NZ_BJXB01000016.1"/>
</dbReference>
<protein>
    <submittedName>
        <fullName evidence="2">DegV domain-containing protein</fullName>
    </submittedName>
</protein>
<evidence type="ECO:0000256" key="1">
    <source>
        <dbReference type="ARBA" id="ARBA00023121"/>
    </source>
</evidence>
<dbReference type="PANTHER" id="PTHR33434:SF2">
    <property type="entry name" value="FATTY ACID-BINDING PROTEIN TM_1468"/>
    <property type="match status" value="1"/>
</dbReference>
<dbReference type="Gene3D" id="3.40.50.10170">
    <property type="match status" value="1"/>
</dbReference>
<organism evidence="2 3">
    <name type="scientific">Deinococcus cellulosilyticus (strain DSM 18568 / NBRC 106333 / KACC 11606 / 5516J-15)</name>
    <dbReference type="NCBI Taxonomy" id="1223518"/>
    <lineage>
        <taxon>Bacteria</taxon>
        <taxon>Thermotogati</taxon>
        <taxon>Deinococcota</taxon>
        <taxon>Deinococci</taxon>
        <taxon>Deinococcales</taxon>
        <taxon>Deinococcaceae</taxon>
        <taxon>Deinococcus</taxon>
    </lineage>
</organism>
<evidence type="ECO:0000313" key="3">
    <source>
        <dbReference type="Proteomes" id="UP000321306"/>
    </source>
</evidence>
<dbReference type="OrthoDB" id="9780660at2"/>
<dbReference type="PANTHER" id="PTHR33434">
    <property type="entry name" value="DEGV DOMAIN-CONTAINING PROTEIN DR_1986-RELATED"/>
    <property type="match status" value="1"/>
</dbReference>